<evidence type="ECO:0000256" key="4">
    <source>
        <dbReference type="ARBA" id="ARBA00023005"/>
    </source>
</evidence>
<accession>A0AA97LGZ0</accession>
<comment type="subcellular location">
    <subcellularLocation>
        <location evidence="1">Secreted</location>
    </subcellularLocation>
</comment>
<dbReference type="InterPro" id="IPR004126">
    <property type="entry name" value="PLipase_A2_inh_N"/>
</dbReference>
<evidence type="ECO:0000256" key="6">
    <source>
        <dbReference type="SAM" id="SignalP"/>
    </source>
</evidence>
<keyword evidence="6" id="KW-0732">Signal</keyword>
<evidence type="ECO:0000313" key="8">
    <source>
        <dbReference type="Proteomes" id="UP001190640"/>
    </source>
</evidence>
<evidence type="ECO:0000256" key="5">
    <source>
        <dbReference type="ARBA" id="ARBA00023157"/>
    </source>
</evidence>
<dbReference type="GO" id="GO:0019834">
    <property type="term" value="F:phospholipase A2 inhibitor activity"/>
    <property type="evidence" value="ECO:0007669"/>
    <property type="project" value="UniProtKB-KW"/>
</dbReference>
<dbReference type="AlphaFoldDB" id="A0AA97LGZ0"/>
<proteinExistence type="inferred from homology"/>
<dbReference type="PANTHER" id="PTHR20914">
    <property type="entry name" value="LY6/PLAUR DOMAIN-CONTAINING PROTEIN 8"/>
    <property type="match status" value="1"/>
</dbReference>
<dbReference type="Pfam" id="PF02988">
    <property type="entry name" value="PLA2_inh"/>
    <property type="match status" value="1"/>
</dbReference>
<gene>
    <name evidence="9" type="primary">LOC129343523</name>
</gene>
<dbReference type="KEGG" id="emc:129343523"/>
<organism evidence="8 9">
    <name type="scientific">Eublepharis macularius</name>
    <name type="common">Leopard gecko</name>
    <name type="synonym">Cyrtodactylus macularius</name>
    <dbReference type="NCBI Taxonomy" id="481883"/>
    <lineage>
        <taxon>Eukaryota</taxon>
        <taxon>Metazoa</taxon>
        <taxon>Chordata</taxon>
        <taxon>Craniata</taxon>
        <taxon>Vertebrata</taxon>
        <taxon>Euteleostomi</taxon>
        <taxon>Lepidosauria</taxon>
        <taxon>Squamata</taxon>
        <taxon>Bifurcata</taxon>
        <taxon>Gekkota</taxon>
        <taxon>Eublepharidae</taxon>
        <taxon>Eublepharinae</taxon>
        <taxon>Eublepharis</taxon>
    </lineage>
</organism>
<dbReference type="InterPro" id="IPR045860">
    <property type="entry name" value="Snake_toxin-like_sf"/>
</dbReference>
<protein>
    <submittedName>
        <fullName evidence="9">Phospholipase A2 inhibitor gamma subunit B-like</fullName>
    </submittedName>
</protein>
<dbReference type="Gene3D" id="2.10.60.10">
    <property type="entry name" value="CD59"/>
    <property type="match status" value="1"/>
</dbReference>
<evidence type="ECO:0000256" key="2">
    <source>
        <dbReference type="ARBA" id="ARBA00006570"/>
    </source>
</evidence>
<name>A0AA97LGZ0_EUBMA</name>
<evidence type="ECO:0000256" key="1">
    <source>
        <dbReference type="ARBA" id="ARBA00004613"/>
    </source>
</evidence>
<dbReference type="PANTHER" id="PTHR20914:SF30">
    <property type="entry name" value="LY6_PLAUR DOMAIN CONTAINING 9"/>
    <property type="match status" value="1"/>
</dbReference>
<dbReference type="RefSeq" id="XP_054855753.1">
    <property type="nucleotide sequence ID" value="XM_054999778.1"/>
</dbReference>
<reference evidence="9" key="1">
    <citation type="submission" date="2025-08" db="UniProtKB">
        <authorList>
            <consortium name="RefSeq"/>
        </authorList>
    </citation>
    <scope>IDENTIFICATION</scope>
    <source>
        <tissue evidence="9">Blood</tissue>
    </source>
</reference>
<dbReference type="SUPFAM" id="SSF57302">
    <property type="entry name" value="Snake toxin-like"/>
    <property type="match status" value="1"/>
</dbReference>
<dbReference type="Proteomes" id="UP001190640">
    <property type="component" value="Chromosome 15"/>
</dbReference>
<keyword evidence="3" id="KW-0964">Secreted</keyword>
<feature type="signal peptide" evidence="6">
    <location>
        <begin position="1"/>
        <end position="19"/>
    </location>
</feature>
<sequence length="119" mass="12452">MQALFSLFLFFVLLTTGASLECESCAAQGYSCTGQKQSCPAGLDTCLTLLVEGTTGGQTVTSVGKMCYTQALCDLLKPGDTFNVHQVTGTIKEVTCKAPSPSASLLVAFLGLLLSKVLF</sequence>
<evidence type="ECO:0000313" key="9">
    <source>
        <dbReference type="RefSeq" id="XP_054855753.1"/>
    </source>
</evidence>
<comment type="similarity">
    <text evidence="2">Belongs to the CNF-like-inhibitor family.</text>
</comment>
<feature type="chain" id="PRO_5041642108" evidence="6">
    <location>
        <begin position="20"/>
        <end position="119"/>
    </location>
</feature>
<keyword evidence="8" id="KW-1185">Reference proteome</keyword>
<dbReference type="GO" id="GO:0005576">
    <property type="term" value="C:extracellular region"/>
    <property type="evidence" value="ECO:0007669"/>
    <property type="project" value="UniProtKB-SubCell"/>
</dbReference>
<dbReference type="InterPro" id="IPR050918">
    <property type="entry name" value="CNF-like_PLA2_Inhibitor"/>
</dbReference>
<feature type="domain" description="Phospholipase A2 inhibitor N-terminal" evidence="7">
    <location>
        <begin position="21"/>
        <end position="77"/>
    </location>
</feature>
<dbReference type="GeneID" id="129343523"/>
<keyword evidence="5" id="KW-1015">Disulfide bond</keyword>
<evidence type="ECO:0000259" key="7">
    <source>
        <dbReference type="Pfam" id="PF02988"/>
    </source>
</evidence>
<evidence type="ECO:0000256" key="3">
    <source>
        <dbReference type="ARBA" id="ARBA00022525"/>
    </source>
</evidence>
<keyword evidence="4 9" id="KW-0593">Phospholipase A2 inhibitor</keyword>